<dbReference type="STRING" id="638301.HMPREF0444_0955"/>
<accession>C8NGB0</accession>
<dbReference type="HOGENOM" id="CLU_2093386_0_0_9"/>
<evidence type="ECO:0000313" key="2">
    <source>
        <dbReference type="EMBL" id="EEW37322.1"/>
    </source>
</evidence>
<protein>
    <submittedName>
        <fullName evidence="2">Uncharacterized protein</fullName>
    </submittedName>
</protein>
<dbReference type="PROSITE" id="PS51257">
    <property type="entry name" value="PROKAR_LIPOPROTEIN"/>
    <property type="match status" value="1"/>
</dbReference>
<evidence type="ECO:0000256" key="1">
    <source>
        <dbReference type="SAM" id="Phobius"/>
    </source>
</evidence>
<keyword evidence="1" id="KW-0812">Transmembrane</keyword>
<proteinExistence type="predicted"/>
<feature type="transmembrane region" description="Helical" evidence="1">
    <location>
        <begin position="97"/>
        <end position="114"/>
    </location>
</feature>
<gene>
    <name evidence="2" type="ORF">HMPREF0444_0955</name>
</gene>
<sequence>MSQKAREIVTIAFGVTSCANAIYQLVFRRDIALFFLSVMVSRLAFYTWVNRDNPDKFKRLNHGLVVVFIGMVAATAFFLIMNHFFGFEQWEPWQKSVVQLSFIFGLVPVVNRYLKK</sequence>
<name>C8NGB0_9LACT</name>
<keyword evidence="1" id="KW-0472">Membrane</keyword>
<feature type="transmembrane region" description="Helical" evidence="1">
    <location>
        <begin position="31"/>
        <end position="49"/>
    </location>
</feature>
<comment type="caution">
    <text evidence="2">The sequence shown here is derived from an EMBL/GenBank/DDBJ whole genome shotgun (WGS) entry which is preliminary data.</text>
</comment>
<feature type="transmembrane region" description="Helical" evidence="1">
    <location>
        <begin position="61"/>
        <end position="85"/>
    </location>
</feature>
<organism evidence="2 3">
    <name type="scientific">Granulicatella adiacens ATCC 49175</name>
    <dbReference type="NCBI Taxonomy" id="638301"/>
    <lineage>
        <taxon>Bacteria</taxon>
        <taxon>Bacillati</taxon>
        <taxon>Bacillota</taxon>
        <taxon>Bacilli</taxon>
        <taxon>Lactobacillales</taxon>
        <taxon>Carnobacteriaceae</taxon>
        <taxon>Granulicatella</taxon>
    </lineage>
</organism>
<reference evidence="2 3" key="1">
    <citation type="submission" date="2009-08" db="EMBL/GenBank/DDBJ databases">
        <authorList>
            <person name="Muzny D."/>
            <person name="Qin X."/>
            <person name="Deng J."/>
            <person name="Jiang H."/>
            <person name="Liu Y."/>
            <person name="Qu J."/>
            <person name="Song X.-Z."/>
            <person name="Zhang L."/>
            <person name="Thornton R."/>
            <person name="Coyle M."/>
            <person name="Francisco L."/>
            <person name="Jackson L."/>
            <person name="Javaid M."/>
            <person name="Korchina V."/>
            <person name="Kovar C."/>
            <person name="Mata R."/>
            <person name="Mathew T."/>
            <person name="Ngo R."/>
            <person name="Nguyen L."/>
            <person name="Nguyen N."/>
            <person name="Okwuonu G."/>
            <person name="Ongeri F."/>
            <person name="Pham C."/>
            <person name="Simmons D."/>
            <person name="Wilczek-Boney K."/>
            <person name="Hale W."/>
            <person name="Jakkamsetti A."/>
            <person name="Pham P."/>
            <person name="Ruth R."/>
            <person name="San Lucas F."/>
            <person name="Warren J."/>
            <person name="Zhang J."/>
            <person name="Zhao Z."/>
            <person name="Zhou C."/>
            <person name="Zhu D."/>
            <person name="Lee S."/>
            <person name="Bess C."/>
            <person name="Blankenburg K."/>
            <person name="Forbes L."/>
            <person name="Fu Q."/>
            <person name="Gubbala S."/>
            <person name="Hirani K."/>
            <person name="Jayaseelan J.C."/>
            <person name="Lara F."/>
            <person name="Munidasa M."/>
            <person name="Palculict T."/>
            <person name="Patil S."/>
            <person name="Pu L.-L."/>
            <person name="Saada N."/>
            <person name="Tang L."/>
            <person name="Weissenberger G."/>
            <person name="Zhu Y."/>
            <person name="Hemphill L."/>
            <person name="Shang Y."/>
            <person name="Youmans B."/>
            <person name="Ayvaz T."/>
            <person name="Ross M."/>
            <person name="Santibanez J."/>
            <person name="Aqrawi P."/>
            <person name="Gross S."/>
            <person name="Joshi V."/>
            <person name="Fowler G."/>
            <person name="Nazareth L."/>
            <person name="Reid J."/>
            <person name="Worley K."/>
            <person name="Petrosino J."/>
            <person name="Highlander S."/>
            <person name="Gibbs R."/>
        </authorList>
    </citation>
    <scope>NUCLEOTIDE SEQUENCE [LARGE SCALE GENOMIC DNA]</scope>
    <source>
        <strain evidence="2 3">ATCC 49175</strain>
    </source>
</reference>
<keyword evidence="1" id="KW-1133">Transmembrane helix</keyword>
<evidence type="ECO:0000313" key="3">
    <source>
        <dbReference type="Proteomes" id="UP000005926"/>
    </source>
</evidence>
<keyword evidence="3" id="KW-1185">Reference proteome</keyword>
<dbReference type="AlphaFoldDB" id="C8NGB0"/>
<dbReference type="EMBL" id="ACKZ01000017">
    <property type="protein sequence ID" value="EEW37322.1"/>
    <property type="molecule type" value="Genomic_DNA"/>
</dbReference>
<dbReference type="Proteomes" id="UP000005926">
    <property type="component" value="Unassembled WGS sequence"/>
</dbReference>